<reference evidence="2 3" key="1">
    <citation type="submission" date="2023-06" db="EMBL/GenBank/DDBJ databases">
        <title>Identification and characterization of antibiotic-resistant Gram-negative bacteria.</title>
        <authorList>
            <person name="Cho G.-S."/>
            <person name="Lee J."/>
            <person name="Tai E."/>
            <person name="Jeong S."/>
            <person name="Kim I."/>
            <person name="Kim B.-E."/>
            <person name="Jeong M.-I."/>
            <person name="Oh K.-K."/>
            <person name="Franz C.M.A.P."/>
        </authorList>
    </citation>
    <scope>NUCLEOTIDE SEQUENCE [LARGE SCALE GENOMIC DNA]</scope>
    <source>
        <strain evidence="2 3">V106_12</strain>
    </source>
</reference>
<accession>A0AAP4FSI6</accession>
<evidence type="ECO:0000313" key="2">
    <source>
        <dbReference type="EMBL" id="MDK9362916.1"/>
    </source>
</evidence>
<evidence type="ECO:0000256" key="1">
    <source>
        <dbReference type="SAM" id="SignalP"/>
    </source>
</evidence>
<dbReference type="EMBL" id="JASSOM010000046">
    <property type="protein sequence ID" value="MDK9362916.1"/>
    <property type="molecule type" value="Genomic_DNA"/>
</dbReference>
<feature type="signal peptide" evidence="1">
    <location>
        <begin position="1"/>
        <end position="22"/>
    </location>
</feature>
<keyword evidence="1" id="KW-0732">Signal</keyword>
<dbReference type="Proteomes" id="UP001223214">
    <property type="component" value="Unassembled WGS sequence"/>
</dbReference>
<comment type="caution">
    <text evidence="2">The sequence shown here is derived from an EMBL/GenBank/DDBJ whole genome shotgun (WGS) entry which is preliminary data.</text>
</comment>
<name>A0AAP4FSI6_9ENTR</name>
<organism evidence="2 3">
    <name type="scientific">Lelliottia wanjuensis</name>
    <dbReference type="NCBI Taxonomy" id="3050585"/>
    <lineage>
        <taxon>Bacteria</taxon>
        <taxon>Pseudomonadati</taxon>
        <taxon>Pseudomonadota</taxon>
        <taxon>Gammaproteobacteria</taxon>
        <taxon>Enterobacterales</taxon>
        <taxon>Enterobacteriaceae</taxon>
        <taxon>Lelliottia</taxon>
    </lineage>
</organism>
<keyword evidence="3" id="KW-1185">Reference proteome</keyword>
<gene>
    <name evidence="2" type="ORF">QQF32_06880</name>
</gene>
<dbReference type="AlphaFoldDB" id="A0AAP4FSI6"/>
<protein>
    <submittedName>
        <fullName evidence="2">Uncharacterized protein</fullName>
    </submittedName>
</protein>
<feature type="chain" id="PRO_5042833554" evidence="1">
    <location>
        <begin position="23"/>
        <end position="285"/>
    </location>
</feature>
<dbReference type="RefSeq" id="WP_285149203.1">
    <property type="nucleotide sequence ID" value="NZ_JASSOM010000046.1"/>
</dbReference>
<evidence type="ECO:0000313" key="3">
    <source>
        <dbReference type="Proteomes" id="UP001223214"/>
    </source>
</evidence>
<sequence>MKERIKIAYLCLLFPLCFKAMAAETTVMQCQLTNGSEVNVQWNGSSLSYSYGKPGAKPELALSGDKAHFGHESFASSEAAYYRFSSGKYDYVTYFSETNQGTISNLGIFKDKKLIKQVKCKDYFHSQLSSLYQPVSPTIPVDDGTVDWSVNEDESASTGSFSQAENQYQQQIPIKIEVKDLTTDRKYGISATHDISRHIYIYSLVDSVTIKEVIIDRGSCYNWKNKSYTIAYGKRLDFHLSVDNQTAYANNGWTWYQTPGKRYNQCMWSEIEVKTDKGDWTFNLK</sequence>
<proteinExistence type="predicted"/>